<evidence type="ECO:0000256" key="7">
    <source>
        <dbReference type="ARBA" id="ARBA00022813"/>
    </source>
</evidence>
<feature type="binding site" evidence="11">
    <location>
        <position position="583"/>
    </location>
    <ligand>
        <name>substrate</name>
    </ligand>
</feature>
<evidence type="ECO:0000256" key="4">
    <source>
        <dbReference type="ARBA" id="ARBA00022571"/>
    </source>
</evidence>
<comment type="similarity">
    <text evidence="1 11">Belongs to the ArgJ family.</text>
</comment>
<dbReference type="FunFam" id="3.60.70.12:FF:000001">
    <property type="entry name" value="Arginine biosynthesis bifunctional protein ArgJ, chloroplastic"/>
    <property type="match status" value="1"/>
</dbReference>
<evidence type="ECO:0000256" key="6">
    <source>
        <dbReference type="ARBA" id="ARBA00022679"/>
    </source>
</evidence>
<evidence type="ECO:0000256" key="9">
    <source>
        <dbReference type="ARBA" id="ARBA00023315"/>
    </source>
</evidence>
<comment type="subunit">
    <text evidence="3">Heterotetramer of two alpha and two beta chains.</text>
</comment>
<feature type="site" description="Cleavage; by autolysis" evidence="11">
    <location>
        <begin position="368"/>
        <end position="369"/>
    </location>
</feature>
<evidence type="ECO:0000256" key="10">
    <source>
        <dbReference type="ARBA" id="ARBA00049439"/>
    </source>
</evidence>
<comment type="catalytic activity">
    <reaction evidence="10 11">
        <text>N(2)-acetyl-L-ornithine + L-glutamate = N-acetyl-L-glutamate + L-ornithine</text>
        <dbReference type="Rhea" id="RHEA:15349"/>
        <dbReference type="ChEBI" id="CHEBI:29985"/>
        <dbReference type="ChEBI" id="CHEBI:44337"/>
        <dbReference type="ChEBI" id="CHEBI:46911"/>
        <dbReference type="ChEBI" id="CHEBI:57805"/>
        <dbReference type="EC" id="2.3.1.35"/>
    </reaction>
</comment>
<feature type="binding site" evidence="11">
    <location>
        <position position="588"/>
    </location>
    <ligand>
        <name>substrate</name>
    </ligand>
</feature>
<dbReference type="EC" id="2.3.1.35" evidence="11"/>
<comment type="catalytic activity">
    <reaction evidence="11">
        <text>L-glutamate + acetyl-CoA = N-acetyl-L-glutamate + CoA + H(+)</text>
        <dbReference type="Rhea" id="RHEA:24292"/>
        <dbReference type="ChEBI" id="CHEBI:15378"/>
        <dbReference type="ChEBI" id="CHEBI:29985"/>
        <dbReference type="ChEBI" id="CHEBI:44337"/>
        <dbReference type="ChEBI" id="CHEBI:57287"/>
        <dbReference type="ChEBI" id="CHEBI:57288"/>
        <dbReference type="EC" id="2.3.1.1"/>
    </reaction>
</comment>
<dbReference type="UniPathway" id="UPA00068">
    <property type="reaction ID" value="UER00106"/>
</dbReference>
<reference evidence="12 13" key="1">
    <citation type="submission" date="2020-06" db="EMBL/GenBank/DDBJ databases">
        <title>Transcriptomic and genomic resources for Thalictrum thalictroides and T. hernandezii: Facilitating candidate gene discovery in an emerging model plant lineage.</title>
        <authorList>
            <person name="Arias T."/>
            <person name="Riano-Pachon D.M."/>
            <person name="Di Stilio V.S."/>
        </authorList>
    </citation>
    <scope>NUCLEOTIDE SEQUENCE [LARGE SCALE GENOMIC DNA]</scope>
    <source>
        <strain evidence="13">cv. WT478/WT964</strain>
        <tissue evidence="12">Leaves</tissue>
    </source>
</reference>
<comment type="pathway">
    <text evidence="11">Amino-acid biosynthesis; L-arginine biosynthesis; N(2)-acetyl-L-ornithine from L-glutamate: step 1/4.</text>
</comment>
<dbReference type="GO" id="GO:0009733">
    <property type="term" value="P:response to auxin"/>
    <property type="evidence" value="ECO:0007669"/>
    <property type="project" value="InterPro"/>
</dbReference>
<dbReference type="GO" id="GO:0006526">
    <property type="term" value="P:L-arginine biosynthetic process"/>
    <property type="evidence" value="ECO:0007669"/>
    <property type="project" value="UniProtKB-UniRule"/>
</dbReference>
<dbReference type="InterPro" id="IPR042195">
    <property type="entry name" value="ArgJ_beta_C"/>
</dbReference>
<dbReference type="PANTHER" id="PTHR23100">
    <property type="entry name" value="ARGININE BIOSYNTHESIS BIFUNCTIONAL PROTEIN ARGJ"/>
    <property type="match status" value="1"/>
</dbReference>
<keyword evidence="5 11" id="KW-0028">Amino-acid biosynthesis</keyword>
<dbReference type="CDD" id="cd02152">
    <property type="entry name" value="OAT"/>
    <property type="match status" value="1"/>
</dbReference>
<dbReference type="Pfam" id="PF02519">
    <property type="entry name" value="Auxin_inducible"/>
    <property type="match status" value="1"/>
</dbReference>
<feature type="active site" description="Nucleophile" evidence="11">
    <location>
        <position position="369"/>
    </location>
</feature>
<keyword evidence="4 11" id="KW-0055">Arginine biosynthesis</keyword>
<evidence type="ECO:0000313" key="12">
    <source>
        <dbReference type="EMBL" id="KAF5188777.1"/>
    </source>
</evidence>
<dbReference type="GO" id="GO:0004358">
    <property type="term" value="F:L-glutamate N-acetyltransferase activity, acting on acetyl-L-ornithine as donor"/>
    <property type="evidence" value="ECO:0007669"/>
    <property type="project" value="UniProtKB-UniRule"/>
</dbReference>
<evidence type="ECO:0000313" key="13">
    <source>
        <dbReference type="Proteomes" id="UP000554482"/>
    </source>
</evidence>
<keyword evidence="13" id="KW-1185">Reference proteome</keyword>
<comment type="pathway">
    <text evidence="11">Amino-acid biosynthesis; L-arginine biosynthesis; L-ornithine and N-acetyl-L-glutamate from L-glutamate and N(2)-acetyl-L-ornithine (cyclic): step 1/1.</text>
</comment>
<comment type="subunit">
    <text evidence="11">Heterodimer of an alpha and a beta chain.</text>
</comment>
<feature type="binding site" evidence="11">
    <location>
        <position position="358"/>
    </location>
    <ligand>
        <name>substrate</name>
    </ligand>
</feature>
<feature type="binding site" evidence="11">
    <location>
        <position position="369"/>
    </location>
    <ligand>
        <name>substrate</name>
    </ligand>
</feature>
<feature type="binding site" evidence="11">
    <location>
        <position position="456"/>
    </location>
    <ligand>
        <name>substrate</name>
    </ligand>
</feature>
<name>A0A7J6VVQ7_THATH</name>
<keyword evidence="6 11" id="KW-0808">Transferase</keyword>
<dbReference type="GO" id="GO:0006592">
    <property type="term" value="P:ornithine biosynthetic process"/>
    <property type="evidence" value="ECO:0007669"/>
    <property type="project" value="TreeGrafter"/>
</dbReference>
<keyword evidence="9 11" id="KW-0012">Acyltransferase</keyword>
<evidence type="ECO:0000256" key="3">
    <source>
        <dbReference type="ARBA" id="ARBA00011475"/>
    </source>
</evidence>
<dbReference type="InterPro" id="IPR016117">
    <property type="entry name" value="ArgJ-like_dom_sf"/>
</dbReference>
<dbReference type="NCBIfam" id="NF003802">
    <property type="entry name" value="PRK05388.1"/>
    <property type="match status" value="1"/>
</dbReference>
<dbReference type="Gene3D" id="3.10.20.340">
    <property type="entry name" value="ArgJ beta chain, C-terminal domain"/>
    <property type="match status" value="1"/>
</dbReference>
<keyword evidence="11" id="KW-0150">Chloroplast</keyword>
<dbReference type="Gene3D" id="3.60.70.12">
    <property type="entry name" value="L-amino peptidase D-ALA esterase/amidase"/>
    <property type="match status" value="1"/>
</dbReference>
<dbReference type="SUPFAM" id="SSF56266">
    <property type="entry name" value="DmpA/ArgJ-like"/>
    <property type="match status" value="1"/>
</dbReference>
<feature type="chain" id="PRO_5029988895" description="Arginine biosynthesis bifunctional protein ArgJ alpha chain" evidence="11">
    <location>
        <begin position="1"/>
        <end position="368"/>
    </location>
</feature>
<feature type="chain" id="PRO_5029988894" description="Arginine biosynthesis bifunctional protein ArgJ beta chain" evidence="11">
    <location>
        <begin position="369"/>
        <end position="588"/>
    </location>
</feature>
<evidence type="ECO:0000256" key="8">
    <source>
        <dbReference type="ARBA" id="ARBA00023268"/>
    </source>
</evidence>
<keyword evidence="7 11" id="KW-0068">Autocatalytic cleavage</keyword>
<comment type="subcellular location">
    <subcellularLocation>
        <location evidence="11">Plastid</location>
        <location evidence="11">Chloroplast</location>
    </subcellularLocation>
</comment>
<feature type="binding site" evidence="11">
    <location>
        <position position="332"/>
    </location>
    <ligand>
        <name>substrate</name>
    </ligand>
</feature>
<dbReference type="GO" id="GO:0004042">
    <property type="term" value="F:L-glutamate N-acetyltransferase activity"/>
    <property type="evidence" value="ECO:0007669"/>
    <property type="project" value="UniProtKB-UniRule"/>
</dbReference>
<dbReference type="EC" id="2.3.1.1" evidence="11"/>
<dbReference type="PANTHER" id="PTHR23100:SF0">
    <property type="entry name" value="ARGININE BIOSYNTHESIS BIFUNCTIONAL PROTEIN ARGJ, MITOCHONDRIAL"/>
    <property type="match status" value="1"/>
</dbReference>
<dbReference type="Proteomes" id="UP000554482">
    <property type="component" value="Unassembled WGS sequence"/>
</dbReference>
<accession>A0A7J6VVQ7</accession>
<dbReference type="HAMAP" id="MF_01106">
    <property type="entry name" value="ArgJ"/>
    <property type="match status" value="1"/>
</dbReference>
<dbReference type="AlphaFoldDB" id="A0A7J6VVQ7"/>
<dbReference type="NCBIfam" id="TIGR00120">
    <property type="entry name" value="ArgJ"/>
    <property type="match status" value="1"/>
</dbReference>
<proteinExistence type="inferred from homology"/>
<dbReference type="FunFam" id="3.10.20.340:FF:000001">
    <property type="entry name" value="Arginine biosynthesis bifunctional protein ArgJ, chloroplastic"/>
    <property type="match status" value="1"/>
</dbReference>
<sequence>MGELLRIPTKDIRRLAHGLSMVNRSISTLSLNRKFKSMKYPDEELKETLIQEGSSYNKRIHQSSSTKIRKGYLAVEVGPEMTRFVIPASYLSLPDFKYTCTKEDRIANFGTMALSFKNYISVKVPELNRSKFCSWRVSSRCNCSIIVSSSSSSSSTISIEDQSSNYIPAAPILLPEGPWKQVPGGVTAAKGFNAAGMYGGLRAKGEKPDLALVTCDVDAISAGVFTTNVVAAAPVIYCRHTIDNSDTARAVLINAGQANAATGDAGYQDVIECATAVAKLLQLRPEDILIESTGVIGQRIKKEALLNSLPELVDSLSSTIKGADNAAVAITTTDIVSKSVAIETEVGGSLIRVGGMAKGSGMIHPNMATLLGVITTDALVTSDLWRSMVLTAVNRSFNQITVDGDTSTNDTVIALASGTSGSTRISSLSSYEARQLQACLDAVMQGLAKSIAWDGEGATCLIEVTVTGANNEAEAAKIARSVASSSLTKAAIYGRDPNWGRIACAAGYAGIPFHPNDLRISLGDIILMDKGQPLPFDRDAASAYLRRAGETHDTVKICIGVGNGQGQGQAWGCDLSYDYVKINAEYTT</sequence>
<feature type="site" description="Involved in the stabilization of negative charge on the oxyanion by the formation of the oxyanion hole" evidence="11">
    <location>
        <position position="294"/>
    </location>
</feature>
<dbReference type="OrthoDB" id="2017946at2759"/>
<protein>
    <recommendedName>
        <fullName evidence="11">Arginine biosynthesis bifunctional protein ArgJ, chloroplastic</fullName>
    </recommendedName>
    <domain>
        <recommendedName>
            <fullName evidence="11">Glutamate N-acetyltransferase</fullName>
            <shortName evidence="11">GAT</shortName>
            <ecNumber evidence="11">2.3.1.35</ecNumber>
        </recommendedName>
        <alternativeName>
            <fullName evidence="11">Ornithine acetyltransferase</fullName>
            <shortName evidence="11">OATase</shortName>
        </alternativeName>
        <alternativeName>
            <fullName evidence="11">Ornithine transacetylase</fullName>
        </alternativeName>
    </domain>
    <domain>
        <recommendedName>
            <fullName evidence="11">Amino-acid acetyltransferase</fullName>
            <ecNumber evidence="11">2.3.1.1</ecNumber>
        </recommendedName>
        <alternativeName>
            <fullName evidence="11">N-acetylglutamate synthase</fullName>
            <shortName evidence="11">AGS</shortName>
        </alternativeName>
    </domain>
    <component>
        <recommendedName>
            <fullName evidence="11">Arginine biosynthesis bifunctional protein ArgJ alpha chain</fullName>
        </recommendedName>
    </component>
    <component>
        <recommendedName>
            <fullName evidence="11">Arginine biosynthesis bifunctional protein ArgJ beta chain</fullName>
        </recommendedName>
    </component>
</protein>
<dbReference type="GO" id="GO:0009507">
    <property type="term" value="C:chloroplast"/>
    <property type="evidence" value="ECO:0007669"/>
    <property type="project" value="UniProtKB-SubCell"/>
</dbReference>
<feature type="site" description="Involved in the stabilization of negative charge on the oxyanion by the formation of the oxyanion hole" evidence="11">
    <location>
        <position position="293"/>
    </location>
</feature>
<keyword evidence="11" id="KW-0934">Plastid</keyword>
<comment type="function">
    <text evidence="11">Catalyzes two activities which are involved in the cyclic version of arginine biosynthesis: the synthesis of acetylglutamate from glutamate and acetyl-CoA, and of ornithine by transacetylation between acetylornithine and glutamate.</text>
</comment>
<evidence type="ECO:0000256" key="1">
    <source>
        <dbReference type="ARBA" id="ARBA00006774"/>
    </source>
</evidence>
<organism evidence="12 13">
    <name type="scientific">Thalictrum thalictroides</name>
    <name type="common">Rue-anemone</name>
    <name type="synonym">Anemone thalictroides</name>
    <dbReference type="NCBI Taxonomy" id="46969"/>
    <lineage>
        <taxon>Eukaryota</taxon>
        <taxon>Viridiplantae</taxon>
        <taxon>Streptophyta</taxon>
        <taxon>Embryophyta</taxon>
        <taxon>Tracheophyta</taxon>
        <taxon>Spermatophyta</taxon>
        <taxon>Magnoliopsida</taxon>
        <taxon>Ranunculales</taxon>
        <taxon>Ranunculaceae</taxon>
        <taxon>Thalictroideae</taxon>
        <taxon>Thalictrum</taxon>
    </lineage>
</organism>
<keyword evidence="8 11" id="KW-0511">Multifunctional enzyme</keyword>
<dbReference type="InterPro" id="IPR002813">
    <property type="entry name" value="Arg_biosynth_ArgJ"/>
</dbReference>
<evidence type="ECO:0000256" key="11">
    <source>
        <dbReference type="HAMAP-Rule" id="MF_03124"/>
    </source>
</evidence>
<evidence type="ECO:0000256" key="2">
    <source>
        <dbReference type="ARBA" id="ARBA00006974"/>
    </source>
</evidence>
<comment type="caution">
    <text evidence="12">The sequence shown here is derived from an EMBL/GenBank/DDBJ whole genome shotgun (WGS) entry which is preliminary data.</text>
</comment>
<gene>
    <name evidence="12" type="ORF">FRX31_021637</name>
</gene>
<evidence type="ECO:0000256" key="5">
    <source>
        <dbReference type="ARBA" id="ARBA00022605"/>
    </source>
</evidence>
<dbReference type="Pfam" id="PF01960">
    <property type="entry name" value="ArgJ"/>
    <property type="match status" value="1"/>
</dbReference>
<comment type="similarity">
    <text evidence="2">Belongs to the ARG7 family.</text>
</comment>
<dbReference type="InterPro" id="IPR003676">
    <property type="entry name" value="SAUR_fam"/>
</dbReference>
<dbReference type="EMBL" id="JABWDY010026344">
    <property type="protein sequence ID" value="KAF5188777.1"/>
    <property type="molecule type" value="Genomic_DNA"/>
</dbReference>